<comment type="similarity">
    <text evidence="1">Belongs to the nitroreductase family.</text>
</comment>
<proteinExistence type="inferred from homology"/>
<evidence type="ECO:0000313" key="5">
    <source>
        <dbReference type="Proteomes" id="UP001320159"/>
    </source>
</evidence>
<dbReference type="PANTHER" id="PTHR43673">
    <property type="entry name" value="NAD(P)H NITROREDUCTASE YDGI-RELATED"/>
    <property type="match status" value="1"/>
</dbReference>
<gene>
    <name evidence="4" type="ORF">CUJ83_01980</name>
</gene>
<feature type="domain" description="Nitroreductase" evidence="3">
    <location>
        <begin position="81"/>
        <end position="140"/>
    </location>
</feature>
<keyword evidence="5" id="KW-1185">Reference proteome</keyword>
<sequence length="171" mass="19723">MDVFEAIKTRRSIRKYKPDPIPDDILMRILESARLAPSASGRQPWTLVVIRNKNLKKALASACNNTKYVEECNVFIVGVGDPSQKWYVTDLSVAMEHMVLTAWDSGVGSCWIGYFTEDLIKAILDIPEDRKIVACLTLGYPDERPEERPRKDLKDLVYFEKFMEEGRRDFF</sequence>
<evidence type="ECO:0000256" key="2">
    <source>
        <dbReference type="ARBA" id="ARBA00023002"/>
    </source>
</evidence>
<dbReference type="PANTHER" id="PTHR43673:SF10">
    <property type="entry name" value="NADH DEHYDROGENASE_NAD(P)H NITROREDUCTASE XCC3605-RELATED"/>
    <property type="match status" value="1"/>
</dbReference>
<dbReference type="SUPFAM" id="SSF55469">
    <property type="entry name" value="FMN-dependent nitroreductase-like"/>
    <property type="match status" value="1"/>
</dbReference>
<name>A0AAP2RA75_9EURY</name>
<dbReference type="GO" id="GO:0016491">
    <property type="term" value="F:oxidoreductase activity"/>
    <property type="evidence" value="ECO:0007669"/>
    <property type="project" value="UniProtKB-KW"/>
</dbReference>
<evidence type="ECO:0000259" key="3">
    <source>
        <dbReference type="Pfam" id="PF00881"/>
    </source>
</evidence>
<dbReference type="InterPro" id="IPR029479">
    <property type="entry name" value="Nitroreductase"/>
</dbReference>
<keyword evidence="2" id="KW-0560">Oxidoreductase</keyword>
<dbReference type="RefSeq" id="WP_230740006.1">
    <property type="nucleotide sequence ID" value="NZ_PGCK01000001.1"/>
</dbReference>
<dbReference type="InterPro" id="IPR000415">
    <property type="entry name" value="Nitroreductase-like"/>
</dbReference>
<evidence type="ECO:0000256" key="1">
    <source>
        <dbReference type="ARBA" id="ARBA00007118"/>
    </source>
</evidence>
<organism evidence="4 5">
    <name type="scientific">Methanooceanicella nereidis</name>
    <dbReference type="NCBI Taxonomy" id="2052831"/>
    <lineage>
        <taxon>Archaea</taxon>
        <taxon>Methanobacteriati</taxon>
        <taxon>Methanobacteriota</taxon>
        <taxon>Stenosarchaea group</taxon>
        <taxon>Methanomicrobia</taxon>
        <taxon>Methanocellales</taxon>
        <taxon>Methanocellaceae</taxon>
        <taxon>Methanooceanicella</taxon>
    </lineage>
</organism>
<dbReference type="EMBL" id="PGCK01000001">
    <property type="protein sequence ID" value="MCD1293764.1"/>
    <property type="molecule type" value="Genomic_DNA"/>
</dbReference>
<dbReference type="Pfam" id="PF00881">
    <property type="entry name" value="Nitroreductase"/>
    <property type="match status" value="2"/>
</dbReference>
<evidence type="ECO:0000313" key="4">
    <source>
        <dbReference type="EMBL" id="MCD1293764.1"/>
    </source>
</evidence>
<protein>
    <submittedName>
        <fullName evidence="4">Nitroreductase</fullName>
    </submittedName>
</protein>
<dbReference type="AlphaFoldDB" id="A0AAP2RA75"/>
<dbReference type="Gene3D" id="3.40.109.10">
    <property type="entry name" value="NADH Oxidase"/>
    <property type="match status" value="1"/>
</dbReference>
<reference evidence="4 5" key="1">
    <citation type="submission" date="2017-11" db="EMBL/GenBank/DDBJ databases">
        <title>Isolation and Characterization of Family Methanocellaceae Species from Potential Methane Hydrate Area Offshore Southwestern Taiwan.</title>
        <authorList>
            <person name="Zhang W.-L."/>
            <person name="Chen W.-C."/>
            <person name="Lai M.-C."/>
            <person name="Chen S.-C."/>
        </authorList>
    </citation>
    <scope>NUCLEOTIDE SEQUENCE [LARGE SCALE GENOMIC DNA]</scope>
    <source>
        <strain evidence="4 5">CWC-04</strain>
    </source>
</reference>
<comment type="caution">
    <text evidence="4">The sequence shown here is derived from an EMBL/GenBank/DDBJ whole genome shotgun (WGS) entry which is preliminary data.</text>
</comment>
<feature type="domain" description="Nitroreductase" evidence="3">
    <location>
        <begin position="7"/>
        <end position="65"/>
    </location>
</feature>
<dbReference type="Proteomes" id="UP001320159">
    <property type="component" value="Unassembled WGS sequence"/>
</dbReference>
<accession>A0AAP2RA75</accession>